<sequence length="953" mass="106145">MGTSDTAPTNVPADDGPFVLEIKNIKINGIQEEPADRCCPPIRKNKFYVVMVIEGLSRRSKAVSPQAGNVHWEETLSFNSVRRDSPVVITVIRQHKFRKDTPLNRSEEMVVSLFSTNVAAISRAVPPLQPGAGLDLQIQFTAIASPLRDYGRSQIAQVEQLMGQLSLGQHAVAAASHAEGAISGIDQVAASVSDNQDIWQSLINKLGRLCEAADAVSEVRPFFLVKPSLNKQCQIHPYAKMALTVISAGLKVVVHGAERDQKILDLVSTMHDTFNFVEDAQPLPDCLKHQKDIILQMLRQSIECGYFIQKYAKDQQFFIRALKNISSNADDLRDRFKASFSDLQQKFGQNATLQVQLVSVQILNDLTLVRKQVSRIELSSIPYAAGASLQSSKACLPGTREALLDTILAWINSEDSPQRILLLTGGAGTGKSTVAHTVGRYFKTLDRLGSSFCFSRDQPSRDPGKLFSTIAVDLAYHSPAITESLLNLDAASRTTQDMVDQFQTLLASNMQNLAMLGPTVIAIDALDESGDARGRKAMLDIFATRAKDLPGNIRIILTSRPEEDVMRILSTSPYVQTMVLEDVQDTQKDIDTYIRYELLDDKSSISGKLSDLECKMLSHLSGGLFQWAFVACDIIKGSGQGGRTIRERYSQIIDSKNSVLQPLDQLYSSILKTLFDMDDQDTKRRFHRIMGHILIAHEPLSMESLCLLLQEEDAMGKIRSIVGYLGSLLYGIAEDSKPIRPLHTSFRDFLCDMNRSGVFYINAVEHHQSLWHESMGLIKRDLHFNCGQLKTSYRPNSEQSKGWPKSDTLKYACSYWGYHFEEIPIAEKGKVLQQIKDFLESKLLFWFEALSILGKVNIAYPVLMQLAECYKDSDLGAFSRDAARFILYFGAPIATSAPHIYLSSLPFSPRASLVARHYLSHLACSLTVELGPLETWPQMIMQISGHKDHVSCI</sequence>
<accession>A0A5C3NGM3</accession>
<name>A0A5C3NGM3_9AGAM</name>
<evidence type="ECO:0000313" key="3">
    <source>
        <dbReference type="EMBL" id="TFK52691.1"/>
    </source>
</evidence>
<proteinExistence type="predicted"/>
<dbReference type="Proteomes" id="UP000305948">
    <property type="component" value="Unassembled WGS sequence"/>
</dbReference>
<feature type="non-terminal residue" evidence="3">
    <location>
        <position position="953"/>
    </location>
</feature>
<dbReference type="Gene3D" id="3.40.50.300">
    <property type="entry name" value="P-loop containing nucleotide triphosphate hydrolases"/>
    <property type="match status" value="1"/>
</dbReference>
<dbReference type="PANTHER" id="PTHR10039">
    <property type="entry name" value="AMELOGENIN"/>
    <property type="match status" value="1"/>
</dbReference>
<dbReference type="SMART" id="SM00382">
    <property type="entry name" value="AAA"/>
    <property type="match status" value="1"/>
</dbReference>
<organism evidence="3 4">
    <name type="scientific">Heliocybe sulcata</name>
    <dbReference type="NCBI Taxonomy" id="5364"/>
    <lineage>
        <taxon>Eukaryota</taxon>
        <taxon>Fungi</taxon>
        <taxon>Dikarya</taxon>
        <taxon>Basidiomycota</taxon>
        <taxon>Agaricomycotina</taxon>
        <taxon>Agaricomycetes</taxon>
        <taxon>Gloeophyllales</taxon>
        <taxon>Gloeophyllaceae</taxon>
        <taxon>Heliocybe</taxon>
    </lineage>
</organism>
<evidence type="ECO:0000256" key="1">
    <source>
        <dbReference type="ARBA" id="ARBA00022737"/>
    </source>
</evidence>
<dbReference type="EMBL" id="ML213509">
    <property type="protein sequence ID" value="TFK52691.1"/>
    <property type="molecule type" value="Genomic_DNA"/>
</dbReference>
<gene>
    <name evidence="3" type="ORF">OE88DRAFT_1807559</name>
</gene>
<dbReference type="InterPro" id="IPR056884">
    <property type="entry name" value="NPHP3-like_N"/>
</dbReference>
<evidence type="ECO:0000259" key="2">
    <source>
        <dbReference type="SMART" id="SM00382"/>
    </source>
</evidence>
<evidence type="ECO:0000313" key="4">
    <source>
        <dbReference type="Proteomes" id="UP000305948"/>
    </source>
</evidence>
<protein>
    <recommendedName>
        <fullName evidence="2">AAA+ ATPase domain-containing protein</fullName>
    </recommendedName>
</protein>
<dbReference type="SUPFAM" id="SSF52540">
    <property type="entry name" value="P-loop containing nucleoside triphosphate hydrolases"/>
    <property type="match status" value="1"/>
</dbReference>
<dbReference type="STRING" id="5364.A0A5C3NGM3"/>
<reference evidence="3 4" key="1">
    <citation type="journal article" date="2019" name="Nat. Ecol. Evol.">
        <title>Megaphylogeny resolves global patterns of mushroom evolution.</title>
        <authorList>
            <person name="Varga T."/>
            <person name="Krizsan K."/>
            <person name="Foldi C."/>
            <person name="Dima B."/>
            <person name="Sanchez-Garcia M."/>
            <person name="Sanchez-Ramirez S."/>
            <person name="Szollosi G.J."/>
            <person name="Szarkandi J.G."/>
            <person name="Papp V."/>
            <person name="Albert L."/>
            <person name="Andreopoulos W."/>
            <person name="Angelini C."/>
            <person name="Antonin V."/>
            <person name="Barry K.W."/>
            <person name="Bougher N.L."/>
            <person name="Buchanan P."/>
            <person name="Buyck B."/>
            <person name="Bense V."/>
            <person name="Catcheside P."/>
            <person name="Chovatia M."/>
            <person name="Cooper J."/>
            <person name="Damon W."/>
            <person name="Desjardin D."/>
            <person name="Finy P."/>
            <person name="Geml J."/>
            <person name="Haridas S."/>
            <person name="Hughes K."/>
            <person name="Justo A."/>
            <person name="Karasinski D."/>
            <person name="Kautmanova I."/>
            <person name="Kiss B."/>
            <person name="Kocsube S."/>
            <person name="Kotiranta H."/>
            <person name="LaButti K.M."/>
            <person name="Lechner B.E."/>
            <person name="Liimatainen K."/>
            <person name="Lipzen A."/>
            <person name="Lukacs Z."/>
            <person name="Mihaltcheva S."/>
            <person name="Morgado L.N."/>
            <person name="Niskanen T."/>
            <person name="Noordeloos M.E."/>
            <person name="Ohm R.A."/>
            <person name="Ortiz-Santana B."/>
            <person name="Ovrebo C."/>
            <person name="Racz N."/>
            <person name="Riley R."/>
            <person name="Savchenko A."/>
            <person name="Shiryaev A."/>
            <person name="Soop K."/>
            <person name="Spirin V."/>
            <person name="Szebenyi C."/>
            <person name="Tomsovsky M."/>
            <person name="Tulloss R.E."/>
            <person name="Uehling J."/>
            <person name="Grigoriev I.V."/>
            <person name="Vagvolgyi C."/>
            <person name="Papp T."/>
            <person name="Martin F.M."/>
            <person name="Miettinen O."/>
            <person name="Hibbett D.S."/>
            <person name="Nagy L.G."/>
        </authorList>
    </citation>
    <scope>NUCLEOTIDE SEQUENCE [LARGE SCALE GENOMIC DNA]</scope>
    <source>
        <strain evidence="3 4">OMC1185</strain>
    </source>
</reference>
<keyword evidence="4" id="KW-1185">Reference proteome</keyword>
<dbReference type="Pfam" id="PF24883">
    <property type="entry name" value="NPHP3_N"/>
    <property type="match status" value="1"/>
</dbReference>
<feature type="domain" description="AAA+ ATPase" evidence="2">
    <location>
        <begin position="417"/>
        <end position="582"/>
    </location>
</feature>
<dbReference type="InterPro" id="IPR027417">
    <property type="entry name" value="P-loop_NTPase"/>
</dbReference>
<dbReference type="InterPro" id="IPR003593">
    <property type="entry name" value="AAA+_ATPase"/>
</dbReference>
<keyword evidence="1" id="KW-0677">Repeat</keyword>
<dbReference type="AlphaFoldDB" id="A0A5C3NGM3"/>
<dbReference type="OrthoDB" id="163438at2759"/>